<feature type="compositionally biased region" description="Polar residues" evidence="1">
    <location>
        <begin position="88"/>
        <end position="101"/>
    </location>
</feature>
<dbReference type="RefSeq" id="XP_001219944.1">
    <property type="nucleotide sequence ID" value="XM_001219943.1"/>
</dbReference>
<organism evidence="2 3">
    <name type="scientific">Chaetomium globosum (strain ATCC 6205 / CBS 148.51 / DSM 1962 / NBRC 6347 / NRRL 1970)</name>
    <name type="common">Soil fungus</name>
    <dbReference type="NCBI Taxonomy" id="306901"/>
    <lineage>
        <taxon>Eukaryota</taxon>
        <taxon>Fungi</taxon>
        <taxon>Dikarya</taxon>
        <taxon>Ascomycota</taxon>
        <taxon>Pezizomycotina</taxon>
        <taxon>Sordariomycetes</taxon>
        <taxon>Sordariomycetidae</taxon>
        <taxon>Sordariales</taxon>
        <taxon>Chaetomiaceae</taxon>
        <taxon>Chaetomium</taxon>
    </lineage>
</organism>
<feature type="region of interest" description="Disordered" evidence="1">
    <location>
        <begin position="20"/>
        <end position="114"/>
    </location>
</feature>
<protein>
    <submittedName>
        <fullName evidence="2">Uncharacterized protein</fullName>
    </submittedName>
</protein>
<dbReference type="HOGENOM" id="CLU_933833_0_0_1"/>
<dbReference type="Proteomes" id="UP000001056">
    <property type="component" value="Unassembled WGS sequence"/>
</dbReference>
<dbReference type="AlphaFoldDB" id="Q2HGD1"/>
<feature type="compositionally biased region" description="Polar residues" evidence="1">
    <location>
        <begin position="258"/>
        <end position="269"/>
    </location>
</feature>
<dbReference type="EMBL" id="CH408029">
    <property type="protein sequence ID" value="EAQ92488.1"/>
    <property type="molecule type" value="Genomic_DNA"/>
</dbReference>
<feature type="compositionally biased region" description="Basic and acidic residues" evidence="1">
    <location>
        <begin position="239"/>
        <end position="251"/>
    </location>
</feature>
<evidence type="ECO:0000313" key="3">
    <source>
        <dbReference type="Proteomes" id="UP000001056"/>
    </source>
</evidence>
<name>Q2HGD1_CHAGB</name>
<keyword evidence="3" id="KW-1185">Reference proteome</keyword>
<gene>
    <name evidence="2" type="ORF">CHGG_00723</name>
</gene>
<dbReference type="GeneID" id="4386764"/>
<feature type="region of interest" description="Disordered" evidence="1">
    <location>
        <begin position="222"/>
        <end position="298"/>
    </location>
</feature>
<proteinExistence type="predicted"/>
<reference evidence="3" key="1">
    <citation type="journal article" date="2015" name="Genome Announc.">
        <title>Draft genome sequence of the cellulolytic fungus Chaetomium globosum.</title>
        <authorList>
            <person name="Cuomo C.A."/>
            <person name="Untereiner W.A."/>
            <person name="Ma L.-J."/>
            <person name="Grabherr M."/>
            <person name="Birren B.W."/>
        </authorList>
    </citation>
    <scope>NUCLEOTIDE SEQUENCE [LARGE SCALE GENOMIC DNA]</scope>
    <source>
        <strain evidence="3">ATCC 6205 / CBS 148.51 / DSM 1962 / NBRC 6347 / NRRL 1970</strain>
    </source>
</reference>
<dbReference type="InParanoid" id="Q2HGD1"/>
<accession>Q2HGD1</accession>
<feature type="compositionally biased region" description="Basic and acidic residues" evidence="1">
    <location>
        <begin position="270"/>
        <end position="298"/>
    </location>
</feature>
<sequence>MTSWRFSAIKAACYAVISARPVVPETDQPTKDKGHDGPQLPASATWDNRSPKLHIELAARLPNDGAQKRGGNSSRGRCDAKRLPPLLSTVSGRHNQVSQSPAAYVPNPAKTARRERRQTCMKAQNHPKRMRAMPKPSFKVVIQPSRNLFKPKPKISPHHRHRNIALAGVAAPRRTLPPDLTAYRGRVMGGHTGLSPPCSSLSTRARGGGSAAALRLGYCERPLQGGGDDPSSKVLQPARGREHVAVAEPSRKPGASMGPTSSGRRQPTNYEREQNPSRPPGSDRCRSHLSESAHQDLQ</sequence>
<dbReference type="VEuPathDB" id="FungiDB:CHGG_00723"/>
<evidence type="ECO:0000313" key="2">
    <source>
        <dbReference type="EMBL" id="EAQ92488.1"/>
    </source>
</evidence>
<evidence type="ECO:0000256" key="1">
    <source>
        <dbReference type="SAM" id="MobiDB-lite"/>
    </source>
</evidence>